<dbReference type="GO" id="GO:0006355">
    <property type="term" value="P:regulation of DNA-templated transcription"/>
    <property type="evidence" value="ECO:0007669"/>
    <property type="project" value="InterPro"/>
</dbReference>
<dbReference type="Pfam" id="PF00010">
    <property type="entry name" value="HLH"/>
    <property type="match status" value="1"/>
</dbReference>
<feature type="domain" description="BHLH" evidence="7">
    <location>
        <begin position="10"/>
        <end position="65"/>
    </location>
</feature>
<evidence type="ECO:0000256" key="5">
    <source>
        <dbReference type="ARBA" id="ARBA00023242"/>
    </source>
</evidence>
<dbReference type="InterPro" id="IPR011598">
    <property type="entry name" value="bHLH_dom"/>
</dbReference>
<evidence type="ECO:0000313" key="9">
    <source>
        <dbReference type="EnsemblMetazoa" id="SCAU000293-PA"/>
    </source>
</evidence>
<dbReference type="GO" id="GO:0003677">
    <property type="term" value="F:DNA binding"/>
    <property type="evidence" value="ECO:0007669"/>
    <property type="project" value="UniProtKB-KW"/>
</dbReference>
<dbReference type="VEuPathDB" id="VectorBase:SCAU000293"/>
<dbReference type="SUPFAM" id="SSF47459">
    <property type="entry name" value="HLH, helix-loop-helix DNA-binding domain"/>
    <property type="match status" value="1"/>
</dbReference>
<feature type="compositionally biased region" description="Low complexity" evidence="6">
    <location>
        <begin position="183"/>
        <end position="194"/>
    </location>
</feature>
<dbReference type="InterPro" id="IPR003650">
    <property type="entry name" value="Orange_dom"/>
</dbReference>
<keyword evidence="10" id="KW-1185">Reference proteome</keyword>
<evidence type="ECO:0000256" key="4">
    <source>
        <dbReference type="ARBA" id="ARBA00023163"/>
    </source>
</evidence>
<evidence type="ECO:0008006" key="11">
    <source>
        <dbReference type="Google" id="ProtNLM"/>
    </source>
</evidence>
<feature type="compositionally biased region" description="Polar residues" evidence="6">
    <location>
        <begin position="160"/>
        <end position="175"/>
    </location>
</feature>
<dbReference type="Pfam" id="PF07527">
    <property type="entry name" value="Hairy_orange"/>
    <property type="match status" value="1"/>
</dbReference>
<dbReference type="InterPro" id="IPR036638">
    <property type="entry name" value="HLH_DNA-bd_sf"/>
</dbReference>
<dbReference type="GO" id="GO:0005634">
    <property type="term" value="C:nucleus"/>
    <property type="evidence" value="ECO:0007669"/>
    <property type="project" value="UniProtKB-SubCell"/>
</dbReference>
<keyword evidence="4" id="KW-0804">Transcription</keyword>
<dbReference type="OrthoDB" id="6085656at2759"/>
<dbReference type="Proteomes" id="UP000095300">
    <property type="component" value="Unassembled WGS sequence"/>
</dbReference>
<protein>
    <recommendedName>
        <fullName evidence="11">BHLH domain-containing protein</fullName>
    </recommendedName>
</protein>
<dbReference type="InterPro" id="IPR050370">
    <property type="entry name" value="HES_HEY"/>
</dbReference>
<dbReference type="STRING" id="35570.A0A1I8NME3"/>
<dbReference type="KEGG" id="scac:106083593"/>
<evidence type="ECO:0000256" key="6">
    <source>
        <dbReference type="SAM" id="MobiDB-lite"/>
    </source>
</evidence>
<dbReference type="PROSITE" id="PS50888">
    <property type="entry name" value="BHLH"/>
    <property type="match status" value="1"/>
</dbReference>
<evidence type="ECO:0000256" key="2">
    <source>
        <dbReference type="ARBA" id="ARBA00023015"/>
    </source>
</evidence>
<evidence type="ECO:0000259" key="7">
    <source>
        <dbReference type="PROSITE" id="PS50888"/>
    </source>
</evidence>
<dbReference type="SMART" id="SM00353">
    <property type="entry name" value="HLH"/>
    <property type="match status" value="1"/>
</dbReference>
<keyword evidence="3" id="KW-0238">DNA-binding</keyword>
<accession>A0A1I8NME3</accession>
<evidence type="ECO:0000259" key="8">
    <source>
        <dbReference type="PROSITE" id="PS51054"/>
    </source>
</evidence>
<comment type="subcellular location">
    <subcellularLocation>
        <location evidence="1">Nucleus</location>
    </subcellularLocation>
</comment>
<dbReference type="PANTHER" id="PTHR10985">
    <property type="entry name" value="BASIC HELIX-LOOP-HELIX TRANSCRIPTION FACTOR, HES-RELATED"/>
    <property type="match status" value="1"/>
</dbReference>
<dbReference type="AlphaFoldDB" id="A0A1I8NME3"/>
<keyword evidence="5" id="KW-0539">Nucleus</keyword>
<reference evidence="9" key="1">
    <citation type="submission" date="2020-05" db="UniProtKB">
        <authorList>
            <consortium name="EnsemblMetazoa"/>
        </authorList>
    </citation>
    <scope>IDENTIFICATION</scope>
    <source>
        <strain evidence="9">USDA</strain>
    </source>
</reference>
<evidence type="ECO:0000256" key="3">
    <source>
        <dbReference type="ARBA" id="ARBA00023125"/>
    </source>
</evidence>
<dbReference type="GO" id="GO:0046983">
    <property type="term" value="F:protein dimerization activity"/>
    <property type="evidence" value="ECO:0007669"/>
    <property type="project" value="InterPro"/>
</dbReference>
<gene>
    <name evidence="9" type="primary">106083593</name>
</gene>
<keyword evidence="2" id="KW-0805">Transcription regulation</keyword>
<name>A0A1I8NME3_STOCA</name>
<dbReference type="SMART" id="SM00511">
    <property type="entry name" value="ORANGE"/>
    <property type="match status" value="1"/>
</dbReference>
<dbReference type="EnsemblMetazoa" id="SCAU000293-RA">
    <property type="protein sequence ID" value="SCAU000293-PA"/>
    <property type="gene ID" value="SCAU000293"/>
</dbReference>
<feature type="domain" description="Orange" evidence="8">
    <location>
        <begin position="84"/>
        <end position="117"/>
    </location>
</feature>
<proteinExistence type="predicted"/>
<dbReference type="Gene3D" id="4.10.280.10">
    <property type="entry name" value="Helix-loop-helix DNA-binding domain"/>
    <property type="match status" value="1"/>
</dbReference>
<organism evidence="9 10">
    <name type="scientific">Stomoxys calcitrans</name>
    <name type="common">Stable fly</name>
    <name type="synonym">Conops calcitrans</name>
    <dbReference type="NCBI Taxonomy" id="35570"/>
    <lineage>
        <taxon>Eukaryota</taxon>
        <taxon>Metazoa</taxon>
        <taxon>Ecdysozoa</taxon>
        <taxon>Arthropoda</taxon>
        <taxon>Hexapoda</taxon>
        <taxon>Insecta</taxon>
        <taxon>Pterygota</taxon>
        <taxon>Neoptera</taxon>
        <taxon>Endopterygota</taxon>
        <taxon>Diptera</taxon>
        <taxon>Brachycera</taxon>
        <taxon>Muscomorpha</taxon>
        <taxon>Muscoidea</taxon>
        <taxon>Muscidae</taxon>
        <taxon>Stomoxys</taxon>
    </lineage>
</organism>
<feature type="region of interest" description="Disordered" evidence="6">
    <location>
        <begin position="151"/>
        <end position="194"/>
    </location>
</feature>
<sequence>MEYATKTEIYQKIKKPLLERQRRARINKCLDGLKQLMIDLNGDSKILRMDKAEMLETTITFLRDYNKKMKTSQQTQIHMPMDAFRNGYMNAVNEVSRVLASTPGMTVEMGKSVMSHLGRSYKRLQQQYENGYQQQQQHHNTLINKSSMQPLTVECGPLSPASSGYHSDDNLSPANSPVAVAPQQQHQQQLWRPW</sequence>
<evidence type="ECO:0000256" key="1">
    <source>
        <dbReference type="ARBA" id="ARBA00004123"/>
    </source>
</evidence>
<dbReference type="SUPFAM" id="SSF158457">
    <property type="entry name" value="Orange domain-like"/>
    <property type="match status" value="1"/>
</dbReference>
<dbReference type="PROSITE" id="PS51054">
    <property type="entry name" value="ORANGE"/>
    <property type="match status" value="1"/>
</dbReference>
<evidence type="ECO:0000313" key="10">
    <source>
        <dbReference type="Proteomes" id="UP000095300"/>
    </source>
</evidence>